<feature type="binding site" evidence="11">
    <location>
        <begin position="400"/>
        <end position="403"/>
    </location>
    <ligand>
        <name>GMP</name>
        <dbReference type="ChEBI" id="CHEBI:58115"/>
    </ligand>
</feature>
<dbReference type="EMBL" id="MFIX01000224">
    <property type="protein sequence ID" value="OGG01107.1"/>
    <property type="molecule type" value="Genomic_DNA"/>
</dbReference>
<evidence type="ECO:0000313" key="14">
    <source>
        <dbReference type="EMBL" id="OGG01107.1"/>
    </source>
</evidence>
<dbReference type="GO" id="GO:0170057">
    <property type="term" value="F:RNA ligase (GTP) activity"/>
    <property type="evidence" value="ECO:0007669"/>
    <property type="project" value="UniProtKB-EC"/>
</dbReference>
<evidence type="ECO:0000256" key="3">
    <source>
        <dbReference type="ARBA" id="ARBA00022723"/>
    </source>
</evidence>
<dbReference type="GO" id="GO:0003972">
    <property type="term" value="F:RNA ligase (ATP) activity"/>
    <property type="evidence" value="ECO:0007669"/>
    <property type="project" value="TreeGrafter"/>
</dbReference>
<sequence length="477" mass="52047">MEFKKLDNYRWEIPRSGGMRVPGLVYASEKMLESIRNDNAVEQVANVAWLPGVVGSSMAMPDIHWGYGFPIGGVAAMDAEEGVISPGGVGYDINCGVRLMATELSFAEVKNRIRDLVSGLYRDVPCGVGEGGDLVLERKELEKVAREGARWMAAHGFAGESDIEYCEDGGCFPGADPTAVSDRAFQRGKDQLGTLGSGNHFVELQEVSEIFDEEAARAFGLWKGQLVVFIHSGSRGFGYQICEDSLNAMNQETNRLGFDLPDRQLACAYIESDTGRRYLGAMAAAANYGWANRQLLMHRAAESLMHNLKIPPSALKARLVYDIGHNNAKFETHEVEGRQRRVLVHRKGATRSFGPGRPEVPAAYRSVGQPVLVPGDMGRASYVLAGNRKAMNESFGSSCHGAGRVLSRTKAIKQGKGRSIARELEQQGIFVLARGRQTLSEEMPEAYKDVNEVVEVVHQAGLARKVAKMRPAGVVKG</sequence>
<comment type="cofactor">
    <cofactor evidence="12 13">
        <name>Mn(2+)</name>
        <dbReference type="ChEBI" id="CHEBI:29035"/>
    </cofactor>
    <text evidence="12 13">Binds 2 manganese ions per subunit.</text>
</comment>
<dbReference type="PANTHER" id="PTHR11118">
    <property type="entry name" value="RNA-SPLICING LIGASE RTCB HOMOLOG"/>
    <property type="match status" value="1"/>
</dbReference>
<comment type="caution">
    <text evidence="14">The sequence shown here is derived from an EMBL/GenBank/DDBJ whole genome shotgun (WGS) entry which is preliminary data.</text>
</comment>
<evidence type="ECO:0000256" key="12">
    <source>
        <dbReference type="PIRSR" id="PIRSR601233-3"/>
    </source>
</evidence>
<dbReference type="InterPro" id="IPR036025">
    <property type="entry name" value="RtcB-like_sf"/>
</dbReference>
<name>A0A1F5YMB5_9BACT</name>
<evidence type="ECO:0000256" key="10">
    <source>
        <dbReference type="PIRSR" id="PIRSR601233-1"/>
    </source>
</evidence>
<feature type="active site" description="GMP-histidine intermediate" evidence="10">
    <location>
        <position position="400"/>
    </location>
</feature>
<dbReference type="EC" id="6.5.1.-" evidence="13"/>
<dbReference type="GO" id="GO:0042245">
    <property type="term" value="P:RNA repair"/>
    <property type="evidence" value="ECO:0007669"/>
    <property type="project" value="UniProtKB-KW"/>
</dbReference>
<feature type="binding site" evidence="12">
    <location>
        <position position="231"/>
    </location>
    <ligand>
        <name>Mn(2+)</name>
        <dbReference type="ChEBI" id="CHEBI:29035"/>
        <label>2</label>
    </ligand>
</feature>
<feature type="binding site" evidence="11">
    <location>
        <begin position="374"/>
        <end position="377"/>
    </location>
    <ligand>
        <name>GMP</name>
        <dbReference type="ChEBI" id="CHEBI:58115"/>
    </ligand>
</feature>
<comment type="catalytic activity">
    <reaction evidence="8">
        <text>a 3'-end 3'-phospho-ribonucleotide-RNA + a 5'-end dephospho-ribonucleoside-RNA + GTP = a ribonucleotidyl-ribonucleotide-RNA + GMP + diphosphate</text>
        <dbReference type="Rhea" id="RHEA:68076"/>
        <dbReference type="Rhea" id="RHEA-COMP:10463"/>
        <dbReference type="Rhea" id="RHEA-COMP:13936"/>
        <dbReference type="Rhea" id="RHEA-COMP:17355"/>
        <dbReference type="ChEBI" id="CHEBI:33019"/>
        <dbReference type="ChEBI" id="CHEBI:37565"/>
        <dbReference type="ChEBI" id="CHEBI:58115"/>
        <dbReference type="ChEBI" id="CHEBI:83062"/>
        <dbReference type="ChEBI" id="CHEBI:138284"/>
        <dbReference type="ChEBI" id="CHEBI:173118"/>
        <dbReference type="EC" id="6.5.1.8"/>
    </reaction>
</comment>
<dbReference type="AlphaFoldDB" id="A0A1F5YMB5"/>
<feature type="binding site" evidence="11">
    <location>
        <position position="476"/>
    </location>
    <ligand>
        <name>GMP</name>
        <dbReference type="ChEBI" id="CHEBI:58115"/>
    </ligand>
</feature>
<organism evidence="14 15">
    <name type="scientific">Candidatus Glassbacteria bacterium RIFCSPLOWO2_12_FULL_58_11</name>
    <dbReference type="NCBI Taxonomy" id="1817867"/>
    <lineage>
        <taxon>Bacteria</taxon>
        <taxon>Candidatus Glassiibacteriota</taxon>
    </lineage>
</organism>
<dbReference type="PANTHER" id="PTHR11118:SF1">
    <property type="entry name" value="RNA-SPLICING LIGASE RTCB HOMOLOG"/>
    <property type="match status" value="1"/>
</dbReference>
<feature type="binding site" evidence="11">
    <location>
        <position position="381"/>
    </location>
    <ligand>
        <name>GMP</name>
        <dbReference type="ChEBI" id="CHEBI:58115"/>
    </ligand>
</feature>
<feature type="binding site" evidence="11">
    <location>
        <begin position="199"/>
        <end position="203"/>
    </location>
    <ligand>
        <name>GMP</name>
        <dbReference type="ChEBI" id="CHEBI:58115"/>
    </ligand>
</feature>
<comment type="subunit">
    <text evidence="13">Monomer.</text>
</comment>
<evidence type="ECO:0000313" key="15">
    <source>
        <dbReference type="Proteomes" id="UP000179129"/>
    </source>
</evidence>
<feature type="binding site" evidence="12">
    <location>
        <position position="92"/>
    </location>
    <ligand>
        <name>Mn(2+)</name>
        <dbReference type="ChEBI" id="CHEBI:29035"/>
        <label>1</label>
    </ligand>
</feature>
<keyword evidence="2 13" id="KW-0436">Ligase</keyword>
<evidence type="ECO:0000256" key="4">
    <source>
        <dbReference type="ARBA" id="ARBA00022741"/>
    </source>
</evidence>
<dbReference type="Proteomes" id="UP000179129">
    <property type="component" value="Unassembled WGS sequence"/>
</dbReference>
<keyword evidence="6 11" id="KW-0342">GTP-binding</keyword>
<evidence type="ECO:0000256" key="13">
    <source>
        <dbReference type="RuleBase" id="RU371113"/>
    </source>
</evidence>
<feature type="binding site" evidence="11">
    <location>
        <begin position="325"/>
        <end position="326"/>
    </location>
    <ligand>
        <name>GMP</name>
        <dbReference type="ChEBI" id="CHEBI:58115"/>
    </ligand>
</feature>
<dbReference type="GO" id="GO:0005525">
    <property type="term" value="F:GTP binding"/>
    <property type="evidence" value="ECO:0007669"/>
    <property type="project" value="UniProtKB-KW"/>
</dbReference>
<proteinExistence type="inferred from homology"/>
<protein>
    <recommendedName>
        <fullName evidence="13">tRNA-splicing ligase RtcB</fullName>
        <ecNumber evidence="13">6.5.1.-</ecNumber>
    </recommendedName>
</protein>
<evidence type="ECO:0000256" key="6">
    <source>
        <dbReference type="ARBA" id="ARBA00023134"/>
    </source>
</evidence>
<feature type="binding site" evidence="12">
    <location>
        <position position="200"/>
    </location>
    <ligand>
        <name>Mn(2+)</name>
        <dbReference type="ChEBI" id="CHEBI:29035"/>
        <label>1</label>
    </ligand>
</feature>
<comment type="similarity">
    <text evidence="1 13">Belongs to the RtcB family.</text>
</comment>
<dbReference type="FunFam" id="3.90.1860.10:FF:000001">
    <property type="entry name" value="tRNA-splicing ligase RtcB homolog"/>
    <property type="match status" value="1"/>
</dbReference>
<comment type="catalytic activity">
    <reaction evidence="9">
        <text>a 3'-end 2',3'-cyclophospho-ribonucleotide-RNA + a 5'-end dephospho-ribonucleoside-RNA + GTP + H2O = a ribonucleotidyl-ribonucleotide-RNA + GMP + diphosphate + H(+)</text>
        <dbReference type="Rhea" id="RHEA:68080"/>
        <dbReference type="Rhea" id="RHEA-COMP:10464"/>
        <dbReference type="Rhea" id="RHEA-COMP:13936"/>
        <dbReference type="Rhea" id="RHEA-COMP:17355"/>
        <dbReference type="ChEBI" id="CHEBI:15377"/>
        <dbReference type="ChEBI" id="CHEBI:15378"/>
        <dbReference type="ChEBI" id="CHEBI:33019"/>
        <dbReference type="ChEBI" id="CHEBI:37565"/>
        <dbReference type="ChEBI" id="CHEBI:58115"/>
        <dbReference type="ChEBI" id="CHEBI:83064"/>
        <dbReference type="ChEBI" id="CHEBI:138284"/>
        <dbReference type="ChEBI" id="CHEBI:173118"/>
        <dbReference type="EC" id="6.5.1.8"/>
    </reaction>
</comment>
<dbReference type="Pfam" id="PF01139">
    <property type="entry name" value="RtcB"/>
    <property type="match status" value="1"/>
</dbReference>
<evidence type="ECO:0000256" key="5">
    <source>
        <dbReference type="ARBA" id="ARBA00022800"/>
    </source>
</evidence>
<accession>A0A1F5YMB5</accession>
<feature type="binding site" evidence="12">
    <location>
        <position position="325"/>
    </location>
    <ligand>
        <name>Mn(2+)</name>
        <dbReference type="ChEBI" id="CHEBI:29035"/>
        <label>2</label>
    </ligand>
</feature>
<dbReference type="GO" id="GO:0046872">
    <property type="term" value="F:metal ion binding"/>
    <property type="evidence" value="ECO:0007669"/>
    <property type="project" value="UniProtKB-UniRule"/>
</dbReference>
<dbReference type="Gene3D" id="3.90.1860.10">
    <property type="entry name" value="tRNA-splicing ligase RtcB"/>
    <property type="match status" value="1"/>
</dbReference>
<evidence type="ECO:0000256" key="2">
    <source>
        <dbReference type="ARBA" id="ARBA00022598"/>
    </source>
</evidence>
<dbReference type="InterPro" id="IPR001233">
    <property type="entry name" value="RtcB"/>
</dbReference>
<keyword evidence="3 12" id="KW-0479">Metal-binding</keyword>
<dbReference type="STRING" id="1817867.A3F83_13915"/>
<dbReference type="GO" id="GO:0006396">
    <property type="term" value="P:RNA processing"/>
    <property type="evidence" value="ECO:0007669"/>
    <property type="project" value="InterPro"/>
</dbReference>
<keyword evidence="4 11" id="KW-0547">Nucleotide-binding</keyword>
<evidence type="ECO:0000256" key="11">
    <source>
        <dbReference type="PIRSR" id="PIRSR601233-2"/>
    </source>
</evidence>
<keyword evidence="5" id="KW-0692">RNA repair</keyword>
<evidence type="ECO:0000256" key="8">
    <source>
        <dbReference type="ARBA" id="ARBA00047746"/>
    </source>
</evidence>
<evidence type="ECO:0000256" key="9">
    <source>
        <dbReference type="ARBA" id="ARBA00049514"/>
    </source>
</evidence>
<evidence type="ECO:0000256" key="1">
    <source>
        <dbReference type="ARBA" id="ARBA00008071"/>
    </source>
</evidence>
<keyword evidence="7 12" id="KW-0464">Manganese</keyword>
<gene>
    <name evidence="13" type="primary">rtcB</name>
    <name evidence="14" type="ORF">A3F83_13915</name>
</gene>
<evidence type="ECO:0000256" key="7">
    <source>
        <dbReference type="ARBA" id="ARBA00023211"/>
    </source>
</evidence>
<dbReference type="SUPFAM" id="SSF103365">
    <property type="entry name" value="Hypothetical protein PH1602"/>
    <property type="match status" value="1"/>
</dbReference>
<reference evidence="14 15" key="1">
    <citation type="journal article" date="2016" name="Nat. Commun.">
        <title>Thousands of microbial genomes shed light on interconnected biogeochemical processes in an aquifer system.</title>
        <authorList>
            <person name="Anantharaman K."/>
            <person name="Brown C.T."/>
            <person name="Hug L.A."/>
            <person name="Sharon I."/>
            <person name="Castelle C.J."/>
            <person name="Probst A.J."/>
            <person name="Thomas B.C."/>
            <person name="Singh A."/>
            <person name="Wilkins M.J."/>
            <person name="Karaoz U."/>
            <person name="Brodie E.L."/>
            <person name="Williams K.H."/>
            <person name="Hubbard S.S."/>
            <person name="Banfield J.F."/>
        </authorList>
    </citation>
    <scope>NUCLEOTIDE SEQUENCE [LARGE SCALE GENOMIC DNA]</scope>
</reference>